<dbReference type="AlphaFoldDB" id="A0A0C3DBM4"/>
<dbReference type="PROSITE" id="PS51257">
    <property type="entry name" value="PROKAR_LIPOPROTEIN"/>
    <property type="match status" value="1"/>
</dbReference>
<accession>A0A0C3DBM4</accession>
<evidence type="ECO:0000313" key="4">
    <source>
        <dbReference type="EMBL" id="KIM53809.1"/>
    </source>
</evidence>
<dbReference type="Gene3D" id="2.120.10.80">
    <property type="entry name" value="Kelch-type beta propeller"/>
    <property type="match status" value="2"/>
</dbReference>
<feature type="transmembrane region" description="Helical" evidence="2">
    <location>
        <begin position="805"/>
        <end position="825"/>
    </location>
</feature>
<sequence>MARRSSRLSWVIVVHLFFSCLSQSHAQLISTSTPVPPLQWLNITGLLQGSPAPPLKYASIGYDDTTRNLIIFGGQASSGIPTAQTFLLNLGTNQWSTPTSQSDLPKTSPPARYMAISGDDFSSSYRHAHLVIGGKNGSGQALSDAWEFDYINQFWSEVIISSGSPSPRWSASGGRDYRTPADVTSTNTTFYMAGGTDGTTMFPLTDVWEFRVTGTLSSNLATNNTFGSWVTETIGTTPGYSVNQASTVLGSSIVSVSGCNTTTGSDKNCAQSNTYVVTTGSSPNEIALQACPAPRYGGAMVPNPLSVSSNFQTQVFLLLGTFNSSSWDDQGGLQKGEVAILDTQTGSWSRVLPAGDPGTSGDPVYPSPREGAVALSYGQALVGSNRQLAADTIVFGGEDENGNYLNEVWILRAYNGSLSSSNASWGAPTGSLQTGINANGAGVTVQYLTQCAVSLETSTSAAPPTTSSTNSQSQSSQLYDVSFVHKLFAPLSVALVLPAILLIRLALPSIHSQPPIKHNALFLCSSVLFALVAYGLGVGGLVTSFTTISARSSVAKRNTSSSLLRTTHGVAGLVLSVGFYVVFPLLCLLVYWTPCTRPRKEVADSSEVAPPRSRTNSVDTAEKLASVQQTPHSTSSPASPRTRLHSWGGSSFWLGGRSTPGRASSDSESACSAGPQRAFEVLNRPARTRRVSANGIYPNIDAYQRVPATPRGFSDQDWSDRRRSRSIGNQLECSAHGTRIHATASGSTPNTTDMRSTGALVPTPRHAAELPPPLELCVRLFFHIIVFGLCIFSLVTLWHRAPISLFAVFLLWTVLFYVTLFFLAWHGRPAKSLLTTLIVRVRGESPHTTIPPGTPGSRPLSMAGTEQYLFSTDTRGPYLHHPPYRAAVHDDLSMTPMGPRSVETDDDDDDIDEDTRQRQIEEEMGRREVSIVTVPRRRLWITNPS</sequence>
<feature type="signal peptide" evidence="3">
    <location>
        <begin position="1"/>
        <end position="26"/>
    </location>
</feature>
<feature type="transmembrane region" description="Helical" evidence="2">
    <location>
        <begin position="487"/>
        <end position="507"/>
    </location>
</feature>
<reference evidence="5" key="2">
    <citation type="submission" date="2015-01" db="EMBL/GenBank/DDBJ databases">
        <title>Evolutionary Origins and Diversification of the Mycorrhizal Mutualists.</title>
        <authorList>
            <consortium name="DOE Joint Genome Institute"/>
            <consortium name="Mycorrhizal Genomics Consortium"/>
            <person name="Kohler A."/>
            <person name="Kuo A."/>
            <person name="Nagy L.G."/>
            <person name="Floudas D."/>
            <person name="Copeland A."/>
            <person name="Barry K.W."/>
            <person name="Cichocki N."/>
            <person name="Veneault-Fourrey C."/>
            <person name="LaButti K."/>
            <person name="Lindquist E.A."/>
            <person name="Lipzen A."/>
            <person name="Lundell T."/>
            <person name="Morin E."/>
            <person name="Murat C."/>
            <person name="Riley R."/>
            <person name="Ohm R."/>
            <person name="Sun H."/>
            <person name="Tunlid A."/>
            <person name="Henrissat B."/>
            <person name="Grigoriev I.V."/>
            <person name="Hibbett D.S."/>
            <person name="Martin F."/>
        </authorList>
    </citation>
    <scope>NUCLEOTIDE SEQUENCE [LARGE SCALE GENOMIC DNA]</scope>
    <source>
        <strain evidence="5">Foug A</strain>
    </source>
</reference>
<feature type="region of interest" description="Disordered" evidence="1">
    <location>
        <begin position="602"/>
        <end position="644"/>
    </location>
</feature>
<dbReference type="EMBL" id="KN822170">
    <property type="protein sequence ID" value="KIM53809.1"/>
    <property type="molecule type" value="Genomic_DNA"/>
</dbReference>
<dbReference type="InParanoid" id="A0A0C3DBM4"/>
<proteinExistence type="predicted"/>
<evidence type="ECO:0000313" key="5">
    <source>
        <dbReference type="Proteomes" id="UP000053989"/>
    </source>
</evidence>
<dbReference type="PANTHER" id="PTHR23244">
    <property type="entry name" value="KELCH REPEAT DOMAIN"/>
    <property type="match status" value="1"/>
</dbReference>
<feature type="compositionally biased region" description="Polar residues" evidence="1">
    <location>
        <begin position="626"/>
        <end position="639"/>
    </location>
</feature>
<feature type="transmembrane region" description="Helical" evidence="2">
    <location>
        <begin position="780"/>
        <end position="799"/>
    </location>
</feature>
<evidence type="ECO:0000256" key="2">
    <source>
        <dbReference type="SAM" id="Phobius"/>
    </source>
</evidence>
<feature type="compositionally biased region" description="Acidic residues" evidence="1">
    <location>
        <begin position="904"/>
        <end position="913"/>
    </location>
</feature>
<keyword evidence="3" id="KW-0732">Signal</keyword>
<feature type="transmembrane region" description="Helical" evidence="2">
    <location>
        <begin position="570"/>
        <end position="592"/>
    </location>
</feature>
<evidence type="ECO:0000256" key="3">
    <source>
        <dbReference type="SAM" id="SignalP"/>
    </source>
</evidence>
<evidence type="ECO:0000256" key="1">
    <source>
        <dbReference type="SAM" id="MobiDB-lite"/>
    </source>
</evidence>
<feature type="chain" id="PRO_5002163151" evidence="3">
    <location>
        <begin position="27"/>
        <end position="945"/>
    </location>
</feature>
<name>A0A0C3DBM4_9AGAM</name>
<feature type="transmembrane region" description="Helical" evidence="2">
    <location>
        <begin position="519"/>
        <end position="550"/>
    </location>
</feature>
<reference evidence="4 5" key="1">
    <citation type="submission" date="2014-04" db="EMBL/GenBank/DDBJ databases">
        <authorList>
            <consortium name="DOE Joint Genome Institute"/>
            <person name="Kuo A."/>
            <person name="Kohler A."/>
            <person name="Nagy L.G."/>
            <person name="Floudas D."/>
            <person name="Copeland A."/>
            <person name="Barry K.W."/>
            <person name="Cichocki N."/>
            <person name="Veneault-Fourrey C."/>
            <person name="LaButti K."/>
            <person name="Lindquist E.A."/>
            <person name="Lipzen A."/>
            <person name="Lundell T."/>
            <person name="Morin E."/>
            <person name="Murat C."/>
            <person name="Sun H."/>
            <person name="Tunlid A."/>
            <person name="Henrissat B."/>
            <person name="Grigoriev I.V."/>
            <person name="Hibbett D.S."/>
            <person name="Martin F."/>
            <person name="Nordberg H.P."/>
            <person name="Cantor M.N."/>
            <person name="Hua S.X."/>
        </authorList>
    </citation>
    <scope>NUCLEOTIDE SEQUENCE [LARGE SCALE GENOMIC DNA]</scope>
    <source>
        <strain evidence="4 5">Foug A</strain>
    </source>
</reference>
<dbReference type="PANTHER" id="PTHR23244:SF456">
    <property type="entry name" value="MULTIPLE EPIDERMAL GROWTH FACTOR-LIKE DOMAINS PROTEIN 8"/>
    <property type="match status" value="1"/>
</dbReference>
<feature type="region of interest" description="Disordered" evidence="1">
    <location>
        <begin position="889"/>
        <end position="926"/>
    </location>
</feature>
<keyword evidence="5" id="KW-1185">Reference proteome</keyword>
<dbReference type="STRING" id="1036808.A0A0C3DBM4"/>
<keyword evidence="2" id="KW-0472">Membrane</keyword>
<gene>
    <name evidence="4" type="ORF">SCLCIDRAFT_1222522</name>
</gene>
<organism evidence="4 5">
    <name type="scientific">Scleroderma citrinum Foug A</name>
    <dbReference type="NCBI Taxonomy" id="1036808"/>
    <lineage>
        <taxon>Eukaryota</taxon>
        <taxon>Fungi</taxon>
        <taxon>Dikarya</taxon>
        <taxon>Basidiomycota</taxon>
        <taxon>Agaricomycotina</taxon>
        <taxon>Agaricomycetes</taxon>
        <taxon>Agaricomycetidae</taxon>
        <taxon>Boletales</taxon>
        <taxon>Sclerodermatineae</taxon>
        <taxon>Sclerodermataceae</taxon>
        <taxon>Scleroderma</taxon>
    </lineage>
</organism>
<dbReference type="OrthoDB" id="10250130at2759"/>
<dbReference type="HOGENOM" id="CLU_014628_0_0_1"/>
<dbReference type="SUPFAM" id="SSF117281">
    <property type="entry name" value="Kelch motif"/>
    <property type="match status" value="1"/>
</dbReference>
<keyword evidence="2" id="KW-1133">Transmembrane helix</keyword>
<keyword evidence="2" id="KW-0812">Transmembrane</keyword>
<dbReference type="Proteomes" id="UP000053989">
    <property type="component" value="Unassembled WGS sequence"/>
</dbReference>
<protein>
    <submittedName>
        <fullName evidence="4">Uncharacterized protein</fullName>
    </submittedName>
</protein>
<dbReference type="InterPro" id="IPR015915">
    <property type="entry name" value="Kelch-typ_b-propeller"/>
</dbReference>
<feature type="compositionally biased region" description="Basic and acidic residues" evidence="1">
    <location>
        <begin position="914"/>
        <end position="926"/>
    </location>
</feature>